<dbReference type="Gene3D" id="6.10.250.2410">
    <property type="match status" value="1"/>
</dbReference>
<dbReference type="GO" id="GO:0005737">
    <property type="term" value="C:cytoplasm"/>
    <property type="evidence" value="ECO:0007669"/>
    <property type="project" value="UniProtKB-SubCell"/>
</dbReference>
<keyword evidence="4" id="KW-1185">Reference proteome</keyword>
<dbReference type="GO" id="GO:0006260">
    <property type="term" value="P:DNA replication"/>
    <property type="evidence" value="ECO:0007669"/>
    <property type="project" value="UniProtKB-UniRule"/>
</dbReference>
<dbReference type="EMBL" id="JAAIVB010000037">
    <property type="protein sequence ID" value="NEX61521.1"/>
    <property type="molecule type" value="Genomic_DNA"/>
</dbReference>
<keyword evidence="2" id="KW-0131">Cell cycle</keyword>
<evidence type="ECO:0000313" key="3">
    <source>
        <dbReference type="EMBL" id="NEX61521.1"/>
    </source>
</evidence>
<comment type="caution">
    <text evidence="3">The sequence shown here is derived from an EMBL/GenBank/DDBJ whole genome shotgun (WGS) entry which is preliminary data.</text>
</comment>
<evidence type="ECO:0000256" key="2">
    <source>
        <dbReference type="HAMAP-Rule" id="MF_01805"/>
    </source>
</evidence>
<dbReference type="HAMAP" id="MF_01805">
    <property type="entry name" value="ScpA"/>
    <property type="match status" value="1"/>
</dbReference>
<comment type="subcellular location">
    <subcellularLocation>
        <location evidence="2">Cytoplasm</location>
    </subcellularLocation>
    <text evidence="2">Associated with two foci at the outer edges of the nucleoid region in young cells, and at four foci within both cell halves in older cells.</text>
</comment>
<name>A0A6B3SL45_9BURK</name>
<dbReference type="GO" id="GO:0007059">
    <property type="term" value="P:chromosome segregation"/>
    <property type="evidence" value="ECO:0007669"/>
    <property type="project" value="UniProtKB-UniRule"/>
</dbReference>
<keyword evidence="2" id="KW-0963">Cytoplasm</keyword>
<comment type="subunit">
    <text evidence="2">Component of a cohesin-like complex composed of ScpA, ScpB and the Smc homodimer, in which ScpA and ScpB bind to the head domain of Smc. The presence of the three proteins is required for the association of the complex with DNA.</text>
</comment>
<sequence length="282" mass="32294">MNTPQDLLLDGQPDSTPDVIDGVAFAKLYGEPLFKLPNDLYIPPDALEIFLEAFQGPLDLLLYLIRKQNFNILDIPMAQVTHQYLEYVDQIRSRNLELAAEYLLMAAMLIEIKSRMLLPVKKSDTGEEAEDPRAELVRRLLEYEQMKLAAQQIDALPQLGRDYVRAQIHIEQSVVTRWPDVNLSELQAVWGDILKRAKLTQHHTISREELSVREHMTSILRRLQSTRFVEFADLFDPSRGVPVVVVNFIALLELAKETLIEITQAEAFAPIYVRLAYAPSEQ</sequence>
<keyword evidence="2" id="KW-0159">Chromosome partition</keyword>
<dbReference type="Pfam" id="PF02616">
    <property type="entry name" value="SMC_ScpA"/>
    <property type="match status" value="1"/>
</dbReference>
<comment type="similarity">
    <text evidence="2">Belongs to the ScpA family.</text>
</comment>
<accession>A0A6B3SL45</accession>
<dbReference type="PANTHER" id="PTHR33969:SF2">
    <property type="entry name" value="SEGREGATION AND CONDENSATION PROTEIN A"/>
    <property type="match status" value="1"/>
</dbReference>
<evidence type="ECO:0000313" key="4">
    <source>
        <dbReference type="Proteomes" id="UP000482155"/>
    </source>
</evidence>
<keyword evidence="2" id="KW-0132">Cell division</keyword>
<dbReference type="Proteomes" id="UP000482155">
    <property type="component" value="Unassembled WGS sequence"/>
</dbReference>
<proteinExistence type="inferred from homology"/>
<dbReference type="AlphaFoldDB" id="A0A6B3SL45"/>
<dbReference type="InterPro" id="IPR003768">
    <property type="entry name" value="ScpA"/>
</dbReference>
<dbReference type="PANTHER" id="PTHR33969">
    <property type="entry name" value="SEGREGATION AND CONDENSATION PROTEIN A"/>
    <property type="match status" value="1"/>
</dbReference>
<gene>
    <name evidence="2" type="primary">scpA</name>
    <name evidence="3" type="ORF">G3574_10550</name>
</gene>
<organism evidence="3 4">
    <name type="scientific">Noviherbaspirillum galbum</name>
    <dbReference type="NCBI Taxonomy" id="2709383"/>
    <lineage>
        <taxon>Bacteria</taxon>
        <taxon>Pseudomonadati</taxon>
        <taxon>Pseudomonadota</taxon>
        <taxon>Betaproteobacteria</taxon>
        <taxon>Burkholderiales</taxon>
        <taxon>Oxalobacteraceae</taxon>
        <taxon>Noviherbaspirillum</taxon>
    </lineage>
</organism>
<dbReference type="RefSeq" id="WP_163962811.1">
    <property type="nucleotide sequence ID" value="NZ_JAAIVB010000037.1"/>
</dbReference>
<comment type="function">
    <text evidence="2">Participates in chromosomal partition during cell division. May act via the formation of a condensin-like complex containing Smc and ScpB that pull DNA away from mid-cell into both cell halves.</text>
</comment>
<evidence type="ECO:0000256" key="1">
    <source>
        <dbReference type="ARBA" id="ARBA00044777"/>
    </source>
</evidence>
<dbReference type="GO" id="GO:0051301">
    <property type="term" value="P:cell division"/>
    <property type="evidence" value="ECO:0007669"/>
    <property type="project" value="UniProtKB-KW"/>
</dbReference>
<protein>
    <recommendedName>
        <fullName evidence="1 2">Segregation and condensation protein A</fullName>
    </recommendedName>
</protein>
<reference evidence="3 4" key="1">
    <citation type="submission" date="2020-02" db="EMBL/GenBank/DDBJ databases">
        <authorList>
            <person name="Kim M.K."/>
        </authorList>
    </citation>
    <scope>NUCLEOTIDE SEQUENCE [LARGE SCALE GENOMIC DNA]</scope>
    <source>
        <strain evidence="3 4">17J57-3</strain>
    </source>
</reference>